<dbReference type="GO" id="GO:0032993">
    <property type="term" value="C:protein-DNA complex"/>
    <property type="evidence" value="ECO:0007669"/>
    <property type="project" value="TreeGrafter"/>
</dbReference>
<dbReference type="PANTHER" id="PTHR30346:SF0">
    <property type="entry name" value="HCA OPERON TRANSCRIPTIONAL ACTIVATOR HCAR"/>
    <property type="match status" value="1"/>
</dbReference>
<keyword evidence="8" id="KW-1185">Reference proteome</keyword>
<dbReference type="PANTHER" id="PTHR30346">
    <property type="entry name" value="TRANSCRIPTIONAL DUAL REGULATOR HCAR-RELATED"/>
    <property type="match status" value="1"/>
</dbReference>
<dbReference type="InterPro" id="IPR036388">
    <property type="entry name" value="WH-like_DNA-bd_sf"/>
</dbReference>
<comment type="caution">
    <text evidence="7">The sequence shown here is derived from an EMBL/GenBank/DDBJ whole genome shotgun (WGS) entry which is preliminary data.</text>
</comment>
<dbReference type="PROSITE" id="PS50931">
    <property type="entry name" value="HTH_LYSR"/>
    <property type="match status" value="1"/>
</dbReference>
<reference evidence="7 8" key="1">
    <citation type="submission" date="2020-08" db="EMBL/GenBank/DDBJ databases">
        <title>Sequencing the genomes of 1000 actinobacteria strains.</title>
        <authorList>
            <person name="Klenk H.-P."/>
        </authorList>
    </citation>
    <scope>NUCLEOTIDE SEQUENCE [LARGE SCALE GENOMIC DNA]</scope>
    <source>
        <strain evidence="7 8">DSM 46659</strain>
    </source>
</reference>
<evidence type="ECO:0000256" key="4">
    <source>
        <dbReference type="ARBA" id="ARBA00023163"/>
    </source>
</evidence>
<protein>
    <submittedName>
        <fullName evidence="7">DNA-binding transcriptional LysR family regulator</fullName>
    </submittedName>
</protein>
<dbReference type="SUPFAM" id="SSF46785">
    <property type="entry name" value="Winged helix' DNA-binding domain"/>
    <property type="match status" value="1"/>
</dbReference>
<dbReference type="Pfam" id="PF00126">
    <property type="entry name" value="HTH_1"/>
    <property type="match status" value="1"/>
</dbReference>
<dbReference type="SUPFAM" id="SSF53850">
    <property type="entry name" value="Periplasmic binding protein-like II"/>
    <property type="match status" value="1"/>
</dbReference>
<sequence length="323" mass="35447">MAALEIRELECFLVLAEELHFGRTGERLYISQSRVSQLLRSLESRIGARLVERTSRRVHLTPFGADFAASLRPAYRALADTVEQARAVARGARSRTRIGFQGAIYEQVTRAITVFHERNPGHRIDMTEIPLSDPFGALRRGEVDAAVVLLPVEEPDLVAGVVFSQQRVTLAVPASHPFARRPRIGAEDLARIPLIPLDGPAPDYWKKVHSPTATPEGCPIPQEEGVQTLQEGLTLIASGRGAMLLCGATAEYNRRSDVAFVPVSGLPDSALGLVLPRGREAPRLESFAAAISETAVRIPRRARESPSPRMSKNTRSSHAYQKR</sequence>
<keyword evidence="4" id="KW-0804">Transcription</keyword>
<feature type="domain" description="HTH lysR-type" evidence="6">
    <location>
        <begin position="4"/>
        <end position="61"/>
    </location>
</feature>
<dbReference type="Pfam" id="PF03466">
    <property type="entry name" value="LysR_substrate"/>
    <property type="match status" value="1"/>
</dbReference>
<dbReference type="AlphaFoldDB" id="A0A7W9YMP5"/>
<dbReference type="Proteomes" id="UP000546642">
    <property type="component" value="Unassembled WGS sequence"/>
</dbReference>
<dbReference type="Gene3D" id="3.40.190.10">
    <property type="entry name" value="Periplasmic binding protein-like II"/>
    <property type="match status" value="2"/>
</dbReference>
<feature type="region of interest" description="Disordered" evidence="5">
    <location>
        <begin position="298"/>
        <end position="323"/>
    </location>
</feature>
<evidence type="ECO:0000256" key="5">
    <source>
        <dbReference type="SAM" id="MobiDB-lite"/>
    </source>
</evidence>
<name>A0A7W9YMP5_9ACTN</name>
<evidence type="ECO:0000313" key="7">
    <source>
        <dbReference type="EMBL" id="MBB6174376.1"/>
    </source>
</evidence>
<feature type="compositionally biased region" description="Polar residues" evidence="5">
    <location>
        <begin position="308"/>
        <end position="323"/>
    </location>
</feature>
<dbReference type="InterPro" id="IPR000847">
    <property type="entry name" value="LysR_HTH_N"/>
</dbReference>
<accession>A0A7W9YMP5</accession>
<evidence type="ECO:0000256" key="1">
    <source>
        <dbReference type="ARBA" id="ARBA00009437"/>
    </source>
</evidence>
<dbReference type="GO" id="GO:0003700">
    <property type="term" value="F:DNA-binding transcription factor activity"/>
    <property type="evidence" value="ECO:0007669"/>
    <property type="project" value="InterPro"/>
</dbReference>
<evidence type="ECO:0000256" key="3">
    <source>
        <dbReference type="ARBA" id="ARBA00023125"/>
    </source>
</evidence>
<dbReference type="RefSeq" id="WP_184078365.1">
    <property type="nucleotide sequence ID" value="NZ_JACHDS010000001.1"/>
</dbReference>
<evidence type="ECO:0000256" key="2">
    <source>
        <dbReference type="ARBA" id="ARBA00023015"/>
    </source>
</evidence>
<gene>
    <name evidence="7" type="ORF">HNR23_004436</name>
</gene>
<dbReference type="Gene3D" id="1.10.10.10">
    <property type="entry name" value="Winged helix-like DNA-binding domain superfamily/Winged helix DNA-binding domain"/>
    <property type="match status" value="1"/>
</dbReference>
<dbReference type="EMBL" id="JACHDS010000001">
    <property type="protein sequence ID" value="MBB6174376.1"/>
    <property type="molecule type" value="Genomic_DNA"/>
</dbReference>
<dbReference type="InterPro" id="IPR036390">
    <property type="entry name" value="WH_DNA-bd_sf"/>
</dbReference>
<organism evidence="7 8">
    <name type="scientific">Nocardiopsis mwathae</name>
    <dbReference type="NCBI Taxonomy" id="1472723"/>
    <lineage>
        <taxon>Bacteria</taxon>
        <taxon>Bacillati</taxon>
        <taxon>Actinomycetota</taxon>
        <taxon>Actinomycetes</taxon>
        <taxon>Streptosporangiales</taxon>
        <taxon>Nocardiopsidaceae</taxon>
        <taxon>Nocardiopsis</taxon>
    </lineage>
</organism>
<dbReference type="InterPro" id="IPR005119">
    <property type="entry name" value="LysR_subst-bd"/>
</dbReference>
<dbReference type="GO" id="GO:0003677">
    <property type="term" value="F:DNA binding"/>
    <property type="evidence" value="ECO:0007669"/>
    <property type="project" value="UniProtKB-KW"/>
</dbReference>
<comment type="similarity">
    <text evidence="1">Belongs to the LysR transcriptional regulatory family.</text>
</comment>
<evidence type="ECO:0000259" key="6">
    <source>
        <dbReference type="PROSITE" id="PS50931"/>
    </source>
</evidence>
<keyword evidence="3 7" id="KW-0238">DNA-binding</keyword>
<keyword evidence="2" id="KW-0805">Transcription regulation</keyword>
<proteinExistence type="inferred from homology"/>
<evidence type="ECO:0000313" key="8">
    <source>
        <dbReference type="Proteomes" id="UP000546642"/>
    </source>
</evidence>
<dbReference type="CDD" id="cd08414">
    <property type="entry name" value="PBP2_LTTR_aromatics_like"/>
    <property type="match status" value="1"/>
</dbReference>